<dbReference type="EMBL" id="MU006753">
    <property type="protein sequence ID" value="KAF2621600.1"/>
    <property type="molecule type" value="Genomic_DNA"/>
</dbReference>
<accession>A0ACB6RI69</accession>
<protein>
    <submittedName>
        <fullName evidence="1">Uncharacterized protein</fullName>
    </submittedName>
</protein>
<sequence length="314" mass="35739">MVQKLVGYVNLETGTVFPKIRPQHEVNQSWTAFYEYIVLTVSSDNITLTVSVLSVGCFACSAKNIAYGCIPGSQLKAYIESLFAILKSPHAQQTLFSTLFCRWTLAIAESILSVMHSDGMMHQYDVMLASQKTNADGVAKVQQYDKVAARLLFEGPDFRNLEVTRRISEFKSQFQPVKEKLCQKSDIPNYRIHYVRPGTKFDASWKQAYKRHQRPNSRCKGGGEDGSAVFSALICQEPEALKESGKLEDVLCKNQRFFPTFEEIVRGRVPGSTRLGVVSVRQDRWTTLTRHREHIDFAPEARGDWTQKTQWIRT</sequence>
<dbReference type="Proteomes" id="UP000799754">
    <property type="component" value="Unassembled WGS sequence"/>
</dbReference>
<name>A0ACB6RI69_9PLEO</name>
<keyword evidence="2" id="KW-1185">Reference proteome</keyword>
<evidence type="ECO:0000313" key="2">
    <source>
        <dbReference type="Proteomes" id="UP000799754"/>
    </source>
</evidence>
<evidence type="ECO:0000313" key="1">
    <source>
        <dbReference type="EMBL" id="KAF2621600.1"/>
    </source>
</evidence>
<comment type="caution">
    <text evidence="1">The sequence shown here is derived from an EMBL/GenBank/DDBJ whole genome shotgun (WGS) entry which is preliminary data.</text>
</comment>
<gene>
    <name evidence="1" type="ORF">BU25DRAFT_463557</name>
</gene>
<proteinExistence type="predicted"/>
<organism evidence="1 2">
    <name type="scientific">Macroventuria anomochaeta</name>
    <dbReference type="NCBI Taxonomy" id="301207"/>
    <lineage>
        <taxon>Eukaryota</taxon>
        <taxon>Fungi</taxon>
        <taxon>Dikarya</taxon>
        <taxon>Ascomycota</taxon>
        <taxon>Pezizomycotina</taxon>
        <taxon>Dothideomycetes</taxon>
        <taxon>Pleosporomycetidae</taxon>
        <taxon>Pleosporales</taxon>
        <taxon>Pleosporineae</taxon>
        <taxon>Didymellaceae</taxon>
        <taxon>Macroventuria</taxon>
    </lineage>
</organism>
<reference evidence="1" key="1">
    <citation type="journal article" date="2020" name="Stud. Mycol.">
        <title>101 Dothideomycetes genomes: a test case for predicting lifestyles and emergence of pathogens.</title>
        <authorList>
            <person name="Haridas S."/>
            <person name="Albert R."/>
            <person name="Binder M."/>
            <person name="Bloem J."/>
            <person name="Labutti K."/>
            <person name="Salamov A."/>
            <person name="Andreopoulos B."/>
            <person name="Baker S."/>
            <person name="Barry K."/>
            <person name="Bills G."/>
            <person name="Bluhm B."/>
            <person name="Cannon C."/>
            <person name="Castanera R."/>
            <person name="Culley D."/>
            <person name="Daum C."/>
            <person name="Ezra D."/>
            <person name="Gonzalez J."/>
            <person name="Henrissat B."/>
            <person name="Kuo A."/>
            <person name="Liang C."/>
            <person name="Lipzen A."/>
            <person name="Lutzoni F."/>
            <person name="Magnuson J."/>
            <person name="Mondo S."/>
            <person name="Nolan M."/>
            <person name="Ohm R."/>
            <person name="Pangilinan J."/>
            <person name="Park H.-J."/>
            <person name="Ramirez L."/>
            <person name="Alfaro M."/>
            <person name="Sun H."/>
            <person name="Tritt A."/>
            <person name="Yoshinaga Y."/>
            <person name="Zwiers L.-H."/>
            <person name="Turgeon B."/>
            <person name="Goodwin S."/>
            <person name="Spatafora J."/>
            <person name="Crous P."/>
            <person name="Grigoriev I."/>
        </authorList>
    </citation>
    <scope>NUCLEOTIDE SEQUENCE</scope>
    <source>
        <strain evidence="1">CBS 525.71</strain>
    </source>
</reference>